<keyword evidence="6" id="KW-1185">Reference proteome</keyword>
<dbReference type="RefSeq" id="WP_175113999.1">
    <property type="nucleotide sequence ID" value="NZ_CADIKF010000047.1"/>
</dbReference>
<dbReference type="EMBL" id="CADIKF010000047">
    <property type="protein sequence ID" value="CAB3766587.1"/>
    <property type="molecule type" value="Genomic_DNA"/>
</dbReference>
<protein>
    <recommendedName>
        <fullName evidence="4">Periplasmic binding protein domain-containing protein</fullName>
    </recommendedName>
</protein>
<gene>
    <name evidence="5" type="ORF">LMG29739_04866</name>
</gene>
<dbReference type="InterPro" id="IPR025997">
    <property type="entry name" value="SBP_2_dom"/>
</dbReference>
<organism evidence="5 6">
    <name type="scientific">Paraburkholderia solisilvae</name>
    <dbReference type="NCBI Taxonomy" id="624376"/>
    <lineage>
        <taxon>Bacteria</taxon>
        <taxon>Pseudomonadati</taxon>
        <taxon>Pseudomonadota</taxon>
        <taxon>Betaproteobacteria</taxon>
        <taxon>Burkholderiales</taxon>
        <taxon>Burkholderiaceae</taxon>
        <taxon>Paraburkholderia</taxon>
    </lineage>
</organism>
<dbReference type="GO" id="GO:0030313">
    <property type="term" value="C:cell envelope"/>
    <property type="evidence" value="ECO:0007669"/>
    <property type="project" value="UniProtKB-SubCell"/>
</dbReference>
<evidence type="ECO:0000256" key="2">
    <source>
        <dbReference type="ARBA" id="ARBA00007639"/>
    </source>
</evidence>
<dbReference type="Gene3D" id="3.40.50.2300">
    <property type="match status" value="2"/>
</dbReference>
<accession>A0A6J5ELJ1</accession>
<dbReference type="PROSITE" id="PS51257">
    <property type="entry name" value="PROKAR_LIPOPROTEIN"/>
    <property type="match status" value="1"/>
</dbReference>
<dbReference type="InterPro" id="IPR028082">
    <property type="entry name" value="Peripla_BP_I"/>
</dbReference>
<sequence>MNGERLLRRGFQVVACVAGVLGVTGLAGVAGLACLAGASPAAHAADYGAVLAGAQSEFWKAMEQGIAQAATERRVQIVVRSPLDDDPQTTSQNLQLKMVKWMIDTGVKSIILAPIPVNGVKTPIPLPVPVVFVDRPSDDYRALATISTDNYAAGRVAARTLQRSLPRGAKVGVLRLAPDVVSTSARERGFIDAAREMGFELVVDAYIGHGVHEPTLAAVDAIKSYGRPLDAIFTPTDLTTVAAVRAIDELAPKQRPKLVGFDYRPVFKEYLKTGVLYAVIAQDAYQMGYVAMQTLLKVAAGERVPQEISIDVLSLTADNISDPVISMKLRQYQ</sequence>
<evidence type="ECO:0000313" key="6">
    <source>
        <dbReference type="Proteomes" id="UP000494329"/>
    </source>
</evidence>
<evidence type="ECO:0000256" key="3">
    <source>
        <dbReference type="ARBA" id="ARBA00022729"/>
    </source>
</evidence>
<dbReference type="PANTHER" id="PTHR46847">
    <property type="entry name" value="D-ALLOSE-BINDING PERIPLASMIC PROTEIN-RELATED"/>
    <property type="match status" value="1"/>
</dbReference>
<evidence type="ECO:0000259" key="4">
    <source>
        <dbReference type="Pfam" id="PF13407"/>
    </source>
</evidence>
<dbReference type="AlphaFoldDB" id="A0A6J5ELJ1"/>
<dbReference type="Proteomes" id="UP000494329">
    <property type="component" value="Unassembled WGS sequence"/>
</dbReference>
<evidence type="ECO:0000313" key="5">
    <source>
        <dbReference type="EMBL" id="CAB3766587.1"/>
    </source>
</evidence>
<comment type="subcellular location">
    <subcellularLocation>
        <location evidence="1">Cell envelope</location>
    </subcellularLocation>
</comment>
<reference evidence="5 6" key="1">
    <citation type="submission" date="2020-04" db="EMBL/GenBank/DDBJ databases">
        <authorList>
            <person name="De Canck E."/>
        </authorList>
    </citation>
    <scope>NUCLEOTIDE SEQUENCE [LARGE SCALE GENOMIC DNA]</scope>
    <source>
        <strain evidence="5 6">LMG 29739</strain>
    </source>
</reference>
<dbReference type="SUPFAM" id="SSF53822">
    <property type="entry name" value="Periplasmic binding protein-like I"/>
    <property type="match status" value="1"/>
</dbReference>
<keyword evidence="3" id="KW-0732">Signal</keyword>
<proteinExistence type="inferred from homology"/>
<feature type="domain" description="Periplasmic binding protein" evidence="4">
    <location>
        <begin position="50"/>
        <end position="302"/>
    </location>
</feature>
<comment type="similarity">
    <text evidence="2">Belongs to the bacterial solute-binding protein 2 family.</text>
</comment>
<dbReference type="PANTHER" id="PTHR46847:SF1">
    <property type="entry name" value="D-ALLOSE-BINDING PERIPLASMIC PROTEIN-RELATED"/>
    <property type="match status" value="1"/>
</dbReference>
<dbReference type="GO" id="GO:0030246">
    <property type="term" value="F:carbohydrate binding"/>
    <property type="evidence" value="ECO:0007669"/>
    <property type="project" value="UniProtKB-ARBA"/>
</dbReference>
<evidence type="ECO:0000256" key="1">
    <source>
        <dbReference type="ARBA" id="ARBA00004196"/>
    </source>
</evidence>
<dbReference type="Pfam" id="PF13407">
    <property type="entry name" value="Peripla_BP_4"/>
    <property type="match status" value="1"/>
</dbReference>
<name>A0A6J5ELJ1_9BURK</name>